<evidence type="ECO:0000256" key="5">
    <source>
        <dbReference type="ARBA" id="ARBA00022884"/>
    </source>
</evidence>
<dbReference type="GO" id="GO:0006357">
    <property type="term" value="P:regulation of transcription by RNA polymerase II"/>
    <property type="evidence" value="ECO:0007669"/>
    <property type="project" value="EnsemblFungi"/>
</dbReference>
<dbReference type="Gene3D" id="2.40.100.10">
    <property type="entry name" value="Cyclophilin-like"/>
    <property type="match status" value="1"/>
</dbReference>
<dbReference type="Gene3D" id="3.30.70.330">
    <property type="match status" value="1"/>
</dbReference>
<dbReference type="Proteomes" id="UP000000267">
    <property type="component" value="Unassembled WGS sequence"/>
</dbReference>
<evidence type="ECO:0000313" key="13">
    <source>
        <dbReference type="Proteomes" id="UP000000267"/>
    </source>
</evidence>
<dbReference type="PANTHER" id="PTHR45843:SF1">
    <property type="entry name" value="PEPTIDYL-PROLYL CIS-TRANS ISOMERASE-LIKE 4"/>
    <property type="match status" value="1"/>
</dbReference>
<keyword evidence="7 10" id="KW-0413">Isomerase</keyword>
<dbReference type="HOGENOM" id="CLU_018791_2_0_1"/>
<dbReference type="RefSeq" id="XP_001646937.1">
    <property type="nucleotide sequence ID" value="XM_001646887.1"/>
</dbReference>
<evidence type="ECO:0000256" key="3">
    <source>
        <dbReference type="ARBA" id="ARBA00004123"/>
    </source>
</evidence>
<dbReference type="InterPro" id="IPR035542">
    <property type="entry name" value="CRIP"/>
</dbReference>
<dbReference type="InterPro" id="IPR002130">
    <property type="entry name" value="Cyclophilin-type_PPIase_dom"/>
</dbReference>
<keyword evidence="5 9" id="KW-0694">RNA-binding</keyword>
<evidence type="ECO:0000256" key="8">
    <source>
        <dbReference type="ARBA" id="ARBA00023242"/>
    </source>
</evidence>
<proteinExistence type="inferred from homology"/>
<gene>
    <name evidence="12" type="ORF">Kpol_2000p44</name>
</gene>
<evidence type="ECO:0000256" key="10">
    <source>
        <dbReference type="RuleBase" id="RU365081"/>
    </source>
</evidence>
<dbReference type="OMA" id="DLHTEEC"/>
<dbReference type="InterPro" id="IPR029000">
    <property type="entry name" value="Cyclophilin-like_dom_sf"/>
</dbReference>
<reference evidence="12 13" key="1">
    <citation type="journal article" date="2007" name="Proc. Natl. Acad. Sci. U.S.A.">
        <title>Independent sorting-out of thousands of duplicated gene pairs in two yeast species descended from a whole-genome duplication.</title>
        <authorList>
            <person name="Scannell D.R."/>
            <person name="Frank A.C."/>
            <person name="Conant G.C."/>
            <person name="Byrne K.P."/>
            <person name="Woolfit M."/>
            <person name="Wolfe K.H."/>
        </authorList>
    </citation>
    <scope>NUCLEOTIDE SEQUENCE [LARGE SCALE GENOMIC DNA]</scope>
    <source>
        <strain evidence="13">ATCC 22028 / DSM 70294 / BCRC 21397 / CBS 2163 / NBRC 10782 / NRRL Y-8283 / UCD 57-17</strain>
    </source>
</reference>
<dbReference type="GO" id="GO:0000785">
    <property type="term" value="C:chromatin"/>
    <property type="evidence" value="ECO:0007669"/>
    <property type="project" value="EnsemblFungi"/>
</dbReference>
<dbReference type="PhylomeDB" id="A7TF54"/>
<dbReference type="SUPFAM" id="SSF54928">
    <property type="entry name" value="RNA-binding domain, RBD"/>
    <property type="match status" value="1"/>
</dbReference>
<keyword evidence="8 10" id="KW-0539">Nucleus</keyword>
<dbReference type="InParanoid" id="A7TF54"/>
<protein>
    <recommendedName>
        <fullName evidence="10">Peptidyl-prolyl cis-trans isomerase</fullName>
        <shortName evidence="10">PPIase</shortName>
        <ecNumber evidence="10">5.2.1.8</ecNumber>
    </recommendedName>
</protein>
<dbReference type="PANTHER" id="PTHR45843">
    <property type="entry name" value="PEPTIDYL-PROLYL CIS-TRANS ISOMERASE-LIKE 4"/>
    <property type="match status" value="1"/>
</dbReference>
<keyword evidence="13" id="KW-1185">Reference proteome</keyword>
<dbReference type="InterPro" id="IPR035979">
    <property type="entry name" value="RBD_domain_sf"/>
</dbReference>
<comment type="subcellular location">
    <subcellularLocation>
        <location evidence="3 10">Nucleus</location>
    </subcellularLocation>
</comment>
<dbReference type="SUPFAM" id="SSF50891">
    <property type="entry name" value="Cyclophilin-like"/>
    <property type="match status" value="1"/>
</dbReference>
<dbReference type="SMART" id="SM00360">
    <property type="entry name" value="RRM"/>
    <property type="match status" value="1"/>
</dbReference>
<dbReference type="InterPro" id="IPR000504">
    <property type="entry name" value="RRM_dom"/>
</dbReference>
<sequence>MSVLVETTIGSFGVTLDCKDSSVEAYNFLKLCKANYYNYQCFYDIRKGHSIEFGDGLYRFKDRKELRVHSTFINSLLNKNNVDTIVPELATCSSSVNTKEADMGRIGFKTTFKDKERLIGSKVVVALTDWDSNDGSVSFFGRVNRRNWDVLDNFNRAIIDEKNELVTDIRIIKMHILKDPFPDPEGFCEYEISLPIDEVRLPQHIIDNSVPSSSKEIQDIKKDILRKETTLEIIGDIPSVGVRPLENVLFICKLNPSTKAKDIAMIFQRFGEIKSVEIIKDKESGYSLGYGFIEFTTKHSCELAYTKMESTIIDDRRIHVDFCQSVGKLSKDWIEGKL</sequence>
<evidence type="ECO:0000256" key="6">
    <source>
        <dbReference type="ARBA" id="ARBA00023110"/>
    </source>
</evidence>
<evidence type="ECO:0000256" key="4">
    <source>
        <dbReference type="ARBA" id="ARBA00010739"/>
    </source>
</evidence>
<dbReference type="EC" id="5.2.1.8" evidence="10"/>
<comment type="similarity">
    <text evidence="4 10">Belongs to the cyclophilin-type PPIase family. PPIL4 subfamily.</text>
</comment>
<evidence type="ECO:0000256" key="1">
    <source>
        <dbReference type="ARBA" id="ARBA00000971"/>
    </source>
</evidence>
<feature type="domain" description="RRM" evidence="11">
    <location>
        <begin position="247"/>
        <end position="325"/>
    </location>
</feature>
<evidence type="ECO:0000256" key="2">
    <source>
        <dbReference type="ARBA" id="ARBA00002388"/>
    </source>
</evidence>
<evidence type="ECO:0000259" key="11">
    <source>
        <dbReference type="PROSITE" id="PS50102"/>
    </source>
</evidence>
<accession>A7TF54</accession>
<organism evidence="13">
    <name type="scientific">Vanderwaltozyma polyspora (strain ATCC 22028 / DSM 70294 / BCRC 21397 / CBS 2163 / NBRC 10782 / NRRL Y-8283 / UCD 57-17)</name>
    <name type="common">Kluyveromyces polysporus</name>
    <dbReference type="NCBI Taxonomy" id="436907"/>
    <lineage>
        <taxon>Eukaryota</taxon>
        <taxon>Fungi</taxon>
        <taxon>Dikarya</taxon>
        <taxon>Ascomycota</taxon>
        <taxon>Saccharomycotina</taxon>
        <taxon>Saccharomycetes</taxon>
        <taxon>Saccharomycetales</taxon>
        <taxon>Saccharomycetaceae</taxon>
        <taxon>Vanderwaltozyma</taxon>
    </lineage>
</organism>
<dbReference type="Pfam" id="PF00076">
    <property type="entry name" value="RRM_1"/>
    <property type="match status" value="1"/>
</dbReference>
<dbReference type="KEGG" id="vpo:Kpol_2000p44"/>
<dbReference type="GO" id="GO:0003755">
    <property type="term" value="F:peptidyl-prolyl cis-trans isomerase activity"/>
    <property type="evidence" value="ECO:0007669"/>
    <property type="project" value="UniProtKB-UniRule"/>
</dbReference>
<dbReference type="AlphaFoldDB" id="A7TF54"/>
<dbReference type="STRING" id="436907.A7TF54"/>
<keyword evidence="6 10" id="KW-0697">Rotamase</keyword>
<name>A7TF54_VANPO</name>
<dbReference type="eggNOG" id="KOG0415">
    <property type="taxonomic scope" value="Eukaryota"/>
</dbReference>
<evidence type="ECO:0000313" key="12">
    <source>
        <dbReference type="EMBL" id="EDO19079.1"/>
    </source>
</evidence>
<dbReference type="GeneID" id="5547406"/>
<dbReference type="EMBL" id="DS480382">
    <property type="protein sequence ID" value="EDO19079.1"/>
    <property type="molecule type" value="Genomic_DNA"/>
</dbReference>
<dbReference type="CDD" id="cd12235">
    <property type="entry name" value="RRM_PPIL4"/>
    <property type="match status" value="1"/>
</dbReference>
<dbReference type="GO" id="GO:0003723">
    <property type="term" value="F:RNA binding"/>
    <property type="evidence" value="ECO:0007669"/>
    <property type="project" value="UniProtKB-UniRule"/>
</dbReference>
<dbReference type="InterPro" id="IPR012677">
    <property type="entry name" value="Nucleotide-bd_a/b_plait_sf"/>
</dbReference>
<dbReference type="GO" id="GO:0005634">
    <property type="term" value="C:nucleus"/>
    <property type="evidence" value="ECO:0007669"/>
    <property type="project" value="UniProtKB-SubCell"/>
</dbReference>
<evidence type="ECO:0000256" key="9">
    <source>
        <dbReference type="PROSITE-ProRule" id="PRU00176"/>
    </source>
</evidence>
<comment type="function">
    <text evidence="2 10">PPIases accelerate the folding of proteins. It catalyzes the cis-trans isomerization of proline imidic peptide bonds in oligopeptides.</text>
</comment>
<comment type="catalytic activity">
    <reaction evidence="1 10">
        <text>[protein]-peptidylproline (omega=180) = [protein]-peptidylproline (omega=0)</text>
        <dbReference type="Rhea" id="RHEA:16237"/>
        <dbReference type="Rhea" id="RHEA-COMP:10747"/>
        <dbReference type="Rhea" id="RHEA-COMP:10748"/>
        <dbReference type="ChEBI" id="CHEBI:83833"/>
        <dbReference type="ChEBI" id="CHEBI:83834"/>
        <dbReference type="EC" id="5.2.1.8"/>
    </reaction>
</comment>
<dbReference type="OrthoDB" id="2083at2759"/>
<evidence type="ECO:0000256" key="7">
    <source>
        <dbReference type="ARBA" id="ARBA00023235"/>
    </source>
</evidence>
<dbReference type="PROSITE" id="PS50102">
    <property type="entry name" value="RRM"/>
    <property type="match status" value="1"/>
</dbReference>
<dbReference type="Pfam" id="PF00160">
    <property type="entry name" value="Pro_isomerase"/>
    <property type="match status" value="1"/>
</dbReference>